<evidence type="ECO:0000313" key="1">
    <source>
        <dbReference type="EMBL" id="ARU02974.1"/>
    </source>
</evidence>
<keyword evidence="2" id="KW-1185">Reference proteome</keyword>
<proteinExistence type="predicted"/>
<dbReference type="InterPro" id="IPR038666">
    <property type="entry name" value="SSP1_head-tail_sf"/>
</dbReference>
<accession>A0A1Y0EHB0</accession>
<dbReference type="EMBL" id="CP021431">
    <property type="protein sequence ID" value="ARU02974.1"/>
    <property type="molecule type" value="Genomic_DNA"/>
</dbReference>
<dbReference type="Pfam" id="PF05521">
    <property type="entry name" value="Phage_HCP"/>
    <property type="match status" value="1"/>
</dbReference>
<reference evidence="1 2" key="1">
    <citation type="submission" date="2017-05" db="EMBL/GenBank/DDBJ databases">
        <title>Genome Sequence of Loktanella vestfoldensis Strain SMR4r Isolated from a Culture of the Diatom Skeletonema marinoi.</title>
        <authorList>
            <person name="Topel M."/>
            <person name="Pinder M.I.M."/>
            <person name="Johansson O.N."/>
            <person name="Kourtchenko O."/>
            <person name="Godhe A."/>
            <person name="Clarke A.K."/>
        </authorList>
    </citation>
    <scope>NUCLEOTIDE SEQUENCE [LARGE SCALE GENOMIC DNA]</scope>
    <source>
        <strain evidence="1 2">SMR4r</strain>
    </source>
</reference>
<dbReference type="InterPro" id="IPR008767">
    <property type="entry name" value="Phage_SPP1_head-tail_adaptor"/>
</dbReference>
<name>A0A1Y0EHB0_9RHOB</name>
<sequence length="115" mass="12807">MVRSLDRLVQFRRAGTIQTAFGPREGVFADHGSPVWASKQDVSDGERWRAGQVSAQITTRFVVRWTAFTAALRPTDQLVCGGVTYEITGIKEPLGRRQWLEITTAAQVDGNEDQD</sequence>
<dbReference type="OrthoDB" id="7998779at2"/>
<protein>
    <submittedName>
        <fullName evidence="1">Phage head-tail joining protein</fullName>
    </submittedName>
</protein>
<organism evidence="1 2">
    <name type="scientific">Yoonia vestfoldensis</name>
    <dbReference type="NCBI Taxonomy" id="245188"/>
    <lineage>
        <taxon>Bacteria</taxon>
        <taxon>Pseudomonadati</taxon>
        <taxon>Pseudomonadota</taxon>
        <taxon>Alphaproteobacteria</taxon>
        <taxon>Rhodobacterales</taxon>
        <taxon>Paracoccaceae</taxon>
        <taxon>Yoonia</taxon>
    </lineage>
</organism>
<dbReference type="KEGG" id="lvs:LOKVESSMR4R_03708"/>
<dbReference type="RefSeq" id="WP_087211841.1">
    <property type="nucleotide sequence ID" value="NZ_CP021431.1"/>
</dbReference>
<dbReference type="Gene3D" id="2.40.10.270">
    <property type="entry name" value="Bacteriophage SPP1 head-tail adaptor protein"/>
    <property type="match status" value="1"/>
</dbReference>
<evidence type="ECO:0000313" key="2">
    <source>
        <dbReference type="Proteomes" id="UP000195273"/>
    </source>
</evidence>
<dbReference type="AlphaFoldDB" id="A0A1Y0EHB0"/>
<dbReference type="Proteomes" id="UP000195273">
    <property type="component" value="Chromosome"/>
</dbReference>
<gene>
    <name evidence="1" type="ORF">LOKVESSMR4R_03708</name>
</gene>